<dbReference type="PANTHER" id="PTHR23521">
    <property type="entry name" value="TRANSPORTER MFS SUPERFAMILY"/>
    <property type="match status" value="1"/>
</dbReference>
<feature type="transmembrane region" description="Helical" evidence="4">
    <location>
        <begin position="45"/>
        <end position="64"/>
    </location>
</feature>
<dbReference type="PROSITE" id="PS50850">
    <property type="entry name" value="MFS"/>
    <property type="match status" value="1"/>
</dbReference>
<dbReference type="eggNOG" id="COG2814">
    <property type="taxonomic scope" value="Bacteria"/>
</dbReference>
<keyword evidence="2 4" id="KW-1133">Transmembrane helix</keyword>
<dbReference type="GO" id="GO:0022857">
    <property type="term" value="F:transmembrane transporter activity"/>
    <property type="evidence" value="ECO:0007669"/>
    <property type="project" value="InterPro"/>
</dbReference>
<feature type="domain" description="Major facilitator superfamily (MFS) profile" evidence="5">
    <location>
        <begin position="5"/>
        <end position="386"/>
    </location>
</feature>
<feature type="transmembrane region" description="Helical" evidence="4">
    <location>
        <begin position="364"/>
        <end position="382"/>
    </location>
</feature>
<dbReference type="InterPro" id="IPR020846">
    <property type="entry name" value="MFS_dom"/>
</dbReference>
<protein>
    <recommendedName>
        <fullName evidence="5">Major facilitator superfamily (MFS) profile domain-containing protein</fullName>
    </recommendedName>
</protein>
<dbReference type="STRING" id="1238182.C882_4441"/>
<evidence type="ECO:0000256" key="2">
    <source>
        <dbReference type="ARBA" id="ARBA00022989"/>
    </source>
</evidence>
<evidence type="ECO:0000256" key="4">
    <source>
        <dbReference type="SAM" id="Phobius"/>
    </source>
</evidence>
<feature type="transmembrane region" description="Helical" evidence="4">
    <location>
        <begin position="134"/>
        <end position="156"/>
    </location>
</feature>
<organism evidence="6 7">
    <name type="scientific">Caenispirillum salinarum AK4</name>
    <dbReference type="NCBI Taxonomy" id="1238182"/>
    <lineage>
        <taxon>Bacteria</taxon>
        <taxon>Pseudomonadati</taxon>
        <taxon>Pseudomonadota</taxon>
        <taxon>Alphaproteobacteria</taxon>
        <taxon>Rhodospirillales</taxon>
        <taxon>Novispirillaceae</taxon>
        <taxon>Caenispirillum</taxon>
    </lineage>
</organism>
<evidence type="ECO:0000259" key="5">
    <source>
        <dbReference type="PROSITE" id="PS50850"/>
    </source>
</evidence>
<evidence type="ECO:0000313" key="6">
    <source>
        <dbReference type="EMBL" id="EKV30482.1"/>
    </source>
</evidence>
<dbReference type="OrthoDB" id="9810614at2"/>
<feature type="transmembrane region" description="Helical" evidence="4">
    <location>
        <begin position="202"/>
        <end position="223"/>
    </location>
</feature>
<feature type="transmembrane region" description="Helical" evidence="4">
    <location>
        <begin position="71"/>
        <end position="91"/>
    </location>
</feature>
<evidence type="ECO:0000313" key="7">
    <source>
        <dbReference type="Proteomes" id="UP000009881"/>
    </source>
</evidence>
<keyword evidence="1 4" id="KW-0812">Transmembrane</keyword>
<evidence type="ECO:0000256" key="3">
    <source>
        <dbReference type="ARBA" id="ARBA00023136"/>
    </source>
</evidence>
<dbReference type="Pfam" id="PF07690">
    <property type="entry name" value="MFS_1"/>
    <property type="match status" value="1"/>
</dbReference>
<dbReference type="SUPFAM" id="SSF103473">
    <property type="entry name" value="MFS general substrate transporter"/>
    <property type="match status" value="1"/>
</dbReference>
<feature type="transmembrane region" description="Helical" evidence="4">
    <location>
        <begin position="275"/>
        <end position="292"/>
    </location>
</feature>
<proteinExistence type="predicted"/>
<keyword evidence="3 4" id="KW-0472">Membrane</keyword>
<feature type="transmembrane region" description="Helical" evidence="4">
    <location>
        <begin position="330"/>
        <end position="352"/>
    </location>
</feature>
<keyword evidence="7" id="KW-1185">Reference proteome</keyword>
<feature type="transmembrane region" description="Helical" evidence="4">
    <location>
        <begin position="162"/>
        <end position="181"/>
    </location>
</feature>
<accession>K9GYV7</accession>
<evidence type="ECO:0000256" key="1">
    <source>
        <dbReference type="ARBA" id="ARBA00022692"/>
    </source>
</evidence>
<dbReference type="PANTHER" id="PTHR23521:SF2">
    <property type="entry name" value="TRANSPORTER MFS SUPERFAMILY"/>
    <property type="match status" value="1"/>
</dbReference>
<name>K9GYV7_9PROT</name>
<comment type="caution">
    <text evidence="6">The sequence shown here is derived from an EMBL/GenBank/DDBJ whole genome shotgun (WGS) entry which is preliminary data.</text>
</comment>
<dbReference type="GO" id="GO:0005886">
    <property type="term" value="C:plasma membrane"/>
    <property type="evidence" value="ECO:0007669"/>
    <property type="project" value="TreeGrafter"/>
</dbReference>
<dbReference type="InterPro" id="IPR011701">
    <property type="entry name" value="MFS"/>
</dbReference>
<reference evidence="6 7" key="1">
    <citation type="journal article" date="2013" name="Genome Announc.">
        <title>Draft Genome Sequence of an Alphaproteobacterium, Caenispirillum salinarum AK4(T), Isolated from a Solar Saltern.</title>
        <authorList>
            <person name="Khatri I."/>
            <person name="Singh A."/>
            <person name="Korpole S."/>
            <person name="Pinnaka A.K."/>
            <person name="Subramanian S."/>
        </authorList>
    </citation>
    <scope>NUCLEOTIDE SEQUENCE [LARGE SCALE GENOMIC DNA]</scope>
    <source>
        <strain evidence="6 7">AK4</strain>
    </source>
</reference>
<feature type="transmembrane region" description="Helical" evidence="4">
    <location>
        <begin position="243"/>
        <end position="263"/>
    </location>
</feature>
<dbReference type="Proteomes" id="UP000009881">
    <property type="component" value="Unassembled WGS sequence"/>
</dbReference>
<feature type="transmembrane region" description="Helical" evidence="4">
    <location>
        <begin position="298"/>
        <end position="318"/>
    </location>
</feature>
<dbReference type="InterPro" id="IPR036259">
    <property type="entry name" value="MFS_trans_sf"/>
</dbReference>
<gene>
    <name evidence="6" type="ORF">C882_4441</name>
</gene>
<sequence length="388" mass="38925">MSPARLPLAALWRLIAADIIRIVSLSLVPPVLAVALTARGEPASAVAAVALMPYLGILLMSPLVPALRARFGAVAAIKGGMVLSTLAALGFALGDGIAVWAAAALLAGLAAGIEWVTIDSLVAESAPPEKIGRLTGLFQTLVGLGFATGPAIPAVFTLAPAQALWVPVGLELLAWVPTLLVRGAGPERRATSDVETGRLGRGVLAVLIAAPGLAAAGIVGGVFENGMTALSTVQATHLGFGAFTAVLMPTAIAVGSIAVQYPVGWLADKVPPRRLMEGGAVLLAMGAGLLALTPGTPWLIWAVALLWGGVGGSLYTLTMTHVGVVFRRGNAVPAATAAAVAFYTGGAMLGPAVSGPAMDLSADYGLAAALGAVSIIALFVIARDRRGA</sequence>
<dbReference type="EMBL" id="ANHY01000008">
    <property type="protein sequence ID" value="EKV30482.1"/>
    <property type="molecule type" value="Genomic_DNA"/>
</dbReference>
<dbReference type="Gene3D" id="1.20.1250.20">
    <property type="entry name" value="MFS general substrate transporter like domains"/>
    <property type="match status" value="2"/>
</dbReference>
<dbReference type="RefSeq" id="WP_009540549.1">
    <property type="nucleotide sequence ID" value="NZ_ANHY01000008.1"/>
</dbReference>
<dbReference type="AlphaFoldDB" id="K9GYV7"/>
<feature type="transmembrane region" description="Helical" evidence="4">
    <location>
        <begin position="97"/>
        <end position="122"/>
    </location>
</feature>